<reference evidence="2" key="1">
    <citation type="submission" date="2007-07" db="EMBL/GenBank/DDBJ databases">
        <authorList>
            <person name="Genoscope"/>
        </authorList>
    </citation>
    <scope>NUCLEOTIDE SEQUENCE</scope>
</reference>
<dbReference type="AlphaFoldDB" id="B0KVD3"/>
<dbReference type="EMBL" id="CU367853">
    <property type="protein sequence ID" value="CAO79518.1"/>
    <property type="molecule type" value="Genomic_DNA"/>
</dbReference>
<dbReference type="Gene3D" id="2.40.30.10">
    <property type="entry name" value="Translation factors"/>
    <property type="match status" value="1"/>
</dbReference>
<dbReference type="Pfam" id="PF14578">
    <property type="entry name" value="GTP_EFTU_D4"/>
    <property type="match status" value="1"/>
</dbReference>
<gene>
    <name evidence="2" type="ORF">WWE3-TFM_28</name>
</gene>
<reference evidence="2" key="2">
    <citation type="journal article" date="2008" name="Environ. Microbiol.">
        <title>Discovery and characterization of a new bacterial candidate division by an anaerobic sludge digester metagenomic approach.</title>
        <authorList>
            <person name="Guermazi S."/>
            <person name="Daegelen P."/>
            <person name="Dauga C."/>
            <person name="Riviere D."/>
            <person name="Boucher T."/>
            <person name="Godon J.J."/>
            <person name="Gyapay G."/>
            <person name="Sghir A."/>
            <person name="Pelletier E."/>
            <person name="Weissenbach J."/>
            <person name="Le Paslier D."/>
        </authorList>
    </citation>
    <scope>NUCLEOTIDE SEQUENCE</scope>
</reference>
<evidence type="ECO:0000259" key="1">
    <source>
        <dbReference type="Pfam" id="PF14578"/>
    </source>
</evidence>
<dbReference type="GO" id="GO:0006412">
    <property type="term" value="P:translation"/>
    <property type="evidence" value="ECO:0007669"/>
    <property type="project" value="UniProtKB-KW"/>
</dbReference>
<sequence>MAEKKIGTITHFFDNISVGIIKLEGDIKIGDRVRFQGATTNFEQEITSMQYEHENIESAKKGQEVGVKTNEKVREGDNVYLLE</sequence>
<organism evidence="2">
    <name type="scientific">uncultured candidate division WWE3 bacterium EJ0ADIGA11YD11</name>
    <dbReference type="NCBI Taxonomy" id="500145"/>
    <lineage>
        <taxon>Bacteria</taxon>
        <taxon>Katanobacteria</taxon>
        <taxon>environmental samples</taxon>
    </lineage>
</organism>
<feature type="domain" description="Elongation factor Tu-type" evidence="1">
    <location>
        <begin position="9"/>
        <end position="77"/>
    </location>
</feature>
<proteinExistence type="predicted"/>
<dbReference type="InterPro" id="IPR009000">
    <property type="entry name" value="Transl_B-barrel_sf"/>
</dbReference>
<accession>B0KVD3</accession>
<protein>
    <recommendedName>
        <fullName evidence="1">Elongation factor Tu-type domain-containing protein</fullName>
    </recommendedName>
</protein>
<name>B0KVD3_UNCKA</name>
<dbReference type="InterPro" id="IPR029459">
    <property type="entry name" value="EFTU-type"/>
</dbReference>
<dbReference type="SUPFAM" id="SSF50447">
    <property type="entry name" value="Translation proteins"/>
    <property type="match status" value="1"/>
</dbReference>
<evidence type="ECO:0000313" key="2">
    <source>
        <dbReference type="EMBL" id="CAO79518.1"/>
    </source>
</evidence>
<dbReference type="GO" id="GO:0005525">
    <property type="term" value="F:GTP binding"/>
    <property type="evidence" value="ECO:0007669"/>
    <property type="project" value="UniProtKB-KW"/>
</dbReference>